<evidence type="ECO:0000256" key="6">
    <source>
        <dbReference type="SAM" id="Phobius"/>
    </source>
</evidence>
<dbReference type="EMBL" id="JAUSVX010000003">
    <property type="protein sequence ID" value="MDQ0469276.1"/>
    <property type="molecule type" value="Genomic_DNA"/>
</dbReference>
<name>A0ABU0J6V2_9HYPH</name>
<keyword evidence="3 6" id="KW-0812">Transmembrane</keyword>
<dbReference type="PANTHER" id="PTHR43370">
    <property type="entry name" value="SUGAR ABC TRANSPORTER INTEGRAL MEMBRANE PROTEIN-RELATED"/>
    <property type="match status" value="1"/>
</dbReference>
<evidence type="ECO:0000256" key="4">
    <source>
        <dbReference type="ARBA" id="ARBA00022989"/>
    </source>
</evidence>
<keyword evidence="5 6" id="KW-0472">Membrane</keyword>
<evidence type="ECO:0000256" key="3">
    <source>
        <dbReference type="ARBA" id="ARBA00022692"/>
    </source>
</evidence>
<evidence type="ECO:0000313" key="7">
    <source>
        <dbReference type="EMBL" id="MDQ0469276.1"/>
    </source>
</evidence>
<feature type="transmembrane region" description="Helical" evidence="6">
    <location>
        <begin position="33"/>
        <end position="54"/>
    </location>
</feature>
<dbReference type="Proteomes" id="UP001242480">
    <property type="component" value="Unassembled WGS sequence"/>
</dbReference>
<evidence type="ECO:0000256" key="1">
    <source>
        <dbReference type="ARBA" id="ARBA00004651"/>
    </source>
</evidence>
<evidence type="ECO:0000256" key="2">
    <source>
        <dbReference type="ARBA" id="ARBA00022475"/>
    </source>
</evidence>
<keyword evidence="4 6" id="KW-1133">Transmembrane helix</keyword>
<feature type="transmembrane region" description="Helical" evidence="6">
    <location>
        <begin position="60"/>
        <end position="82"/>
    </location>
</feature>
<feature type="transmembrane region" description="Helical" evidence="6">
    <location>
        <begin position="89"/>
        <end position="111"/>
    </location>
</feature>
<keyword evidence="7" id="KW-0813">Transport</keyword>
<feature type="transmembrane region" description="Helical" evidence="6">
    <location>
        <begin position="272"/>
        <end position="291"/>
    </location>
</feature>
<organism evidence="7 8">
    <name type="scientific">Labrys wisconsinensis</name>
    <dbReference type="NCBI Taxonomy" id="425677"/>
    <lineage>
        <taxon>Bacteria</taxon>
        <taxon>Pseudomonadati</taxon>
        <taxon>Pseudomonadota</taxon>
        <taxon>Alphaproteobacteria</taxon>
        <taxon>Hyphomicrobiales</taxon>
        <taxon>Xanthobacteraceae</taxon>
        <taxon>Labrys</taxon>
    </lineage>
</organism>
<keyword evidence="8" id="KW-1185">Reference proteome</keyword>
<accession>A0ABU0J6V2</accession>
<keyword evidence="2" id="KW-1003">Cell membrane</keyword>
<protein>
    <submittedName>
        <fullName evidence="7">Simple sugar transport system permease protein</fullName>
    </submittedName>
</protein>
<feature type="transmembrane region" description="Helical" evidence="6">
    <location>
        <begin position="131"/>
        <end position="157"/>
    </location>
</feature>
<dbReference type="InterPro" id="IPR001851">
    <property type="entry name" value="ABC_transp_permease"/>
</dbReference>
<evidence type="ECO:0000313" key="8">
    <source>
        <dbReference type="Proteomes" id="UP001242480"/>
    </source>
</evidence>
<feature type="transmembrane region" description="Helical" evidence="6">
    <location>
        <begin position="239"/>
        <end position="260"/>
    </location>
</feature>
<reference evidence="7 8" key="1">
    <citation type="submission" date="2023-07" db="EMBL/GenBank/DDBJ databases">
        <title>Genomic Encyclopedia of Type Strains, Phase IV (KMG-IV): sequencing the most valuable type-strain genomes for metagenomic binning, comparative biology and taxonomic classification.</title>
        <authorList>
            <person name="Goeker M."/>
        </authorList>
    </citation>
    <scope>NUCLEOTIDE SEQUENCE [LARGE SCALE GENOMIC DNA]</scope>
    <source>
        <strain evidence="7 8">DSM 19619</strain>
    </source>
</reference>
<comment type="caution">
    <text evidence="7">The sequence shown here is derived from an EMBL/GenBank/DDBJ whole genome shotgun (WGS) entry which is preliminary data.</text>
</comment>
<proteinExistence type="predicted"/>
<comment type="subcellular location">
    <subcellularLocation>
        <location evidence="1">Cell membrane</location>
        <topology evidence="1">Multi-pass membrane protein</topology>
    </subcellularLocation>
</comment>
<keyword evidence="7" id="KW-0762">Sugar transport</keyword>
<evidence type="ECO:0000256" key="5">
    <source>
        <dbReference type="ARBA" id="ARBA00023136"/>
    </source>
</evidence>
<dbReference type="RefSeq" id="WP_307271762.1">
    <property type="nucleotide sequence ID" value="NZ_JAUSVX010000003.1"/>
</dbReference>
<feature type="transmembrane region" description="Helical" evidence="6">
    <location>
        <begin position="6"/>
        <end position="28"/>
    </location>
</feature>
<gene>
    <name evidence="7" type="ORF">QO011_002287</name>
</gene>
<feature type="transmembrane region" description="Helical" evidence="6">
    <location>
        <begin position="185"/>
        <end position="206"/>
    </location>
</feature>
<sequence length="311" mass="32542">MLLTQDIILTIIASSTPFLIAAIGELVVERSGVLNLGVEGMMIMGAVAGFAAGFTADNAFVGVLAAIVAGMAMASLFAFMTLRLAANQVASGLALTILGLGLSELIGTGFVGSKRDTIPKLDIPGLSDIPFLGPIVFGQNALVYLSVALVAGVWWFLYRSRAGLVLRAVGDSHASAHALGYPVRLIRFGAVLFGGGCAGLAGAYLSLADTPFWVTGMTAGRGWIALALVVFASWLPWRLLLGAYFFGAIWIGQLHMQAFAADLPRWLVWPSQFWTALPYLATILVLVVISARKGGGGAAPASLGTPFMPDR</sequence>
<feature type="transmembrane region" description="Helical" evidence="6">
    <location>
        <begin position="212"/>
        <end position="232"/>
    </location>
</feature>
<dbReference type="PANTHER" id="PTHR43370:SF2">
    <property type="entry name" value="ABC TRANSPORTER PERMEASE PROTEIN"/>
    <property type="match status" value="1"/>
</dbReference>
<dbReference type="Pfam" id="PF02653">
    <property type="entry name" value="BPD_transp_2"/>
    <property type="match status" value="1"/>
</dbReference>
<dbReference type="CDD" id="cd06580">
    <property type="entry name" value="TM_PBP1_transp_TpRbsC_like"/>
    <property type="match status" value="1"/>
</dbReference>